<keyword evidence="3" id="KW-0812">Transmembrane</keyword>
<organism evidence="4 5">
    <name type="scientific">endosymbiont of Galathealinum brachiosum</name>
    <dbReference type="NCBI Taxonomy" id="2200906"/>
    <lineage>
        <taxon>Bacteria</taxon>
        <taxon>Pseudomonadati</taxon>
        <taxon>Pseudomonadota</taxon>
        <taxon>Gammaproteobacteria</taxon>
        <taxon>sulfur-oxidizing symbionts</taxon>
    </lineage>
</organism>
<comment type="caution">
    <text evidence="4">The sequence shown here is derived from an EMBL/GenBank/DDBJ whole genome shotgun (WGS) entry which is preliminary data.</text>
</comment>
<dbReference type="InterPro" id="IPR008523">
    <property type="entry name" value="DUF805"/>
</dbReference>
<keyword evidence="5" id="KW-1185">Reference proteome</keyword>
<keyword evidence="3" id="KW-1133">Transmembrane helix</keyword>
<evidence type="ECO:0000256" key="3">
    <source>
        <dbReference type="SAM" id="Phobius"/>
    </source>
</evidence>
<feature type="transmembrane region" description="Helical" evidence="3">
    <location>
        <begin position="112"/>
        <end position="132"/>
    </location>
</feature>
<dbReference type="EMBL" id="QFXC01000011">
    <property type="protein sequence ID" value="RDH82871.1"/>
    <property type="molecule type" value="Genomic_DNA"/>
</dbReference>
<dbReference type="Pfam" id="PF05656">
    <property type="entry name" value="DUF805"/>
    <property type="match status" value="1"/>
</dbReference>
<keyword evidence="1" id="KW-0175">Coiled coil</keyword>
<dbReference type="InterPro" id="IPR036259">
    <property type="entry name" value="MFS_trans_sf"/>
</dbReference>
<dbReference type="SUPFAM" id="SSF54523">
    <property type="entry name" value="Pili subunits"/>
    <property type="match status" value="1"/>
</dbReference>
<keyword evidence="3" id="KW-0472">Membrane</keyword>
<evidence type="ECO:0000313" key="5">
    <source>
        <dbReference type="Proteomes" id="UP000254266"/>
    </source>
</evidence>
<feature type="transmembrane region" description="Helical" evidence="3">
    <location>
        <begin position="79"/>
        <end position="100"/>
    </location>
</feature>
<name>A0A370DDB3_9GAMM</name>
<feature type="region of interest" description="Disordered" evidence="2">
    <location>
        <begin position="1"/>
        <end position="20"/>
    </location>
</feature>
<gene>
    <name evidence="4" type="ORF">DIZ80_11410</name>
</gene>
<feature type="transmembrane region" description="Helical" evidence="3">
    <location>
        <begin position="44"/>
        <end position="67"/>
    </location>
</feature>
<proteinExistence type="predicted"/>
<protein>
    <submittedName>
        <fullName evidence="4">DUF805 domain-containing protein</fullName>
    </submittedName>
</protein>
<dbReference type="SUPFAM" id="SSF103473">
    <property type="entry name" value="MFS general substrate transporter"/>
    <property type="match status" value="1"/>
</dbReference>
<feature type="transmembrane region" description="Helical" evidence="3">
    <location>
        <begin position="152"/>
        <end position="173"/>
    </location>
</feature>
<accession>A0A370DDB3</accession>
<dbReference type="InterPro" id="IPR045584">
    <property type="entry name" value="Pilin-like"/>
</dbReference>
<dbReference type="PANTHER" id="PTHR34980">
    <property type="entry name" value="INNER MEMBRANE PROTEIN-RELATED-RELATED"/>
    <property type="match status" value="1"/>
</dbReference>
<sequence>MRMSNESTGSNPYESPQTSPNIEQLADYKPVIFSTKGRIGRLRYLAYSMIYNFLIMFLVGILSAILIPMIAGNGEESGVMMVMVMGLIYLPVFAIFFIVARRRLHDLDRTGWLTLLMFVPLINIIFGLYLLFGPGSPGANKYGPAPQANTALEIIIGLIAPIVIIGILAAIAIPSYQEYVDRAQVIEQQAQEAQQRALDAQRQ</sequence>
<evidence type="ECO:0000313" key="4">
    <source>
        <dbReference type="EMBL" id="RDH82871.1"/>
    </source>
</evidence>
<dbReference type="Proteomes" id="UP000254266">
    <property type="component" value="Unassembled WGS sequence"/>
</dbReference>
<evidence type="ECO:0000256" key="2">
    <source>
        <dbReference type="SAM" id="MobiDB-lite"/>
    </source>
</evidence>
<dbReference type="AlphaFoldDB" id="A0A370DDB3"/>
<dbReference type="GO" id="GO:0005886">
    <property type="term" value="C:plasma membrane"/>
    <property type="evidence" value="ECO:0007669"/>
    <property type="project" value="TreeGrafter"/>
</dbReference>
<evidence type="ECO:0000256" key="1">
    <source>
        <dbReference type="SAM" id="Coils"/>
    </source>
</evidence>
<feature type="coiled-coil region" evidence="1">
    <location>
        <begin position="176"/>
        <end position="203"/>
    </location>
</feature>
<dbReference type="PANTHER" id="PTHR34980:SF3">
    <property type="entry name" value="BLR8105 PROTEIN"/>
    <property type="match status" value="1"/>
</dbReference>
<reference evidence="4 5" key="1">
    <citation type="journal article" date="2018" name="ISME J.">
        <title>Endosymbiont genomes yield clues of tubeworm success.</title>
        <authorList>
            <person name="Li Y."/>
            <person name="Liles M.R."/>
            <person name="Halanych K.M."/>
        </authorList>
    </citation>
    <scope>NUCLEOTIDE SEQUENCE [LARGE SCALE GENOMIC DNA]</scope>
    <source>
        <strain evidence="4">A1464</strain>
    </source>
</reference>
<dbReference type="Gene3D" id="3.30.700.10">
    <property type="entry name" value="Glycoprotein, Type 4 Pilin"/>
    <property type="match status" value="1"/>
</dbReference>